<accession>A0A0Q4AXW0</accession>
<evidence type="ECO:0000313" key="2">
    <source>
        <dbReference type="Proteomes" id="UP000054172"/>
    </source>
</evidence>
<dbReference type="PATRIC" id="fig|1702214.3.peg.2064"/>
<reference evidence="1" key="1">
    <citation type="submission" date="2015-08" db="EMBL/GenBank/DDBJ databases">
        <title>Candidatus Bacteriodes Periocalifornicus.</title>
        <authorList>
            <person name="McLean J.S."/>
            <person name="Kelley S."/>
        </authorList>
    </citation>
    <scope>NUCLEOTIDE SEQUENCE [LARGE SCALE GENOMIC DNA]</scope>
    <source>
        <strain evidence="1">12B</strain>
    </source>
</reference>
<comment type="caution">
    <text evidence="1">The sequence shown here is derived from an EMBL/GenBank/DDBJ whole genome shotgun (WGS) entry which is preliminary data.</text>
</comment>
<proteinExistence type="predicted"/>
<gene>
    <name evidence="1" type="ORF">AL399_05215</name>
</gene>
<name>A0A0Q4AXW0_9BACT</name>
<dbReference type="EMBL" id="LIIK01000020">
    <property type="protein sequence ID" value="KQM08846.1"/>
    <property type="molecule type" value="Genomic_DNA"/>
</dbReference>
<dbReference type="AlphaFoldDB" id="A0A0Q4AXW0"/>
<organism evidence="1 2">
    <name type="scientific">Candidatus [Bacteroides] periocalifornicus</name>
    <dbReference type="NCBI Taxonomy" id="1702214"/>
    <lineage>
        <taxon>Bacteria</taxon>
        <taxon>Pseudomonadati</taxon>
        <taxon>Bacteroidota</taxon>
    </lineage>
</organism>
<protein>
    <submittedName>
        <fullName evidence="1">Uncharacterized protein</fullName>
    </submittedName>
</protein>
<keyword evidence="2" id="KW-1185">Reference proteome</keyword>
<sequence>MVALLLLAGAVWGQEPATEPKSKVGSLIAKTGSMTQVEYLSYDAIGAIGVAPLVVTDLRNGEMHGSLSFRVSIANYANPTHPIVHYTYLDYEEIDSCIKVLQYAKAKLLRVKPRHFIKAMYHATQGTEIGVFWGGGLFGPKWKIYVKPWYKDLDGAATVSADEFDRFIGLLETSKSLLMNRLGLDTANTSASPAQQ</sequence>
<evidence type="ECO:0000313" key="1">
    <source>
        <dbReference type="EMBL" id="KQM08846.1"/>
    </source>
</evidence>
<dbReference type="Proteomes" id="UP000054172">
    <property type="component" value="Unassembled WGS sequence"/>
</dbReference>